<evidence type="ECO:0000313" key="2">
    <source>
        <dbReference type="EMBL" id="GGG71836.1"/>
    </source>
</evidence>
<feature type="region of interest" description="Disordered" evidence="1">
    <location>
        <begin position="93"/>
        <end position="114"/>
    </location>
</feature>
<comment type="caution">
    <text evidence="2">The sequence shown here is derived from an EMBL/GenBank/DDBJ whole genome shotgun (WGS) entry which is preliminary data.</text>
</comment>
<protein>
    <submittedName>
        <fullName evidence="2">Uncharacterized protein</fullName>
    </submittedName>
</protein>
<proteinExistence type="predicted"/>
<accession>A0A917M0T0</accession>
<evidence type="ECO:0000256" key="1">
    <source>
        <dbReference type="SAM" id="MobiDB-lite"/>
    </source>
</evidence>
<dbReference type="EMBL" id="BMEQ01000050">
    <property type="protein sequence ID" value="GGG71836.1"/>
    <property type="molecule type" value="Genomic_DNA"/>
</dbReference>
<reference evidence="2" key="1">
    <citation type="journal article" date="2014" name="Int. J. Syst. Evol. Microbiol.">
        <title>Complete genome sequence of Corynebacterium casei LMG S-19264T (=DSM 44701T), isolated from a smear-ripened cheese.</title>
        <authorList>
            <consortium name="US DOE Joint Genome Institute (JGI-PGF)"/>
            <person name="Walter F."/>
            <person name="Albersmeier A."/>
            <person name="Kalinowski J."/>
            <person name="Ruckert C."/>
        </authorList>
    </citation>
    <scope>NUCLEOTIDE SEQUENCE</scope>
    <source>
        <strain evidence="2">CGMCC 1.12187</strain>
    </source>
</reference>
<feature type="region of interest" description="Disordered" evidence="1">
    <location>
        <begin position="1"/>
        <end position="29"/>
    </location>
</feature>
<name>A0A917M0T0_9MICC</name>
<reference evidence="2" key="2">
    <citation type="submission" date="2020-09" db="EMBL/GenBank/DDBJ databases">
        <authorList>
            <person name="Sun Q."/>
            <person name="Zhou Y."/>
        </authorList>
    </citation>
    <scope>NUCLEOTIDE SEQUENCE</scope>
    <source>
        <strain evidence="2">CGMCC 1.12187</strain>
    </source>
</reference>
<dbReference type="RefSeq" id="WP_188540503.1">
    <property type="nucleotide sequence ID" value="NZ_BMEQ01000050.1"/>
</dbReference>
<organism evidence="2 3">
    <name type="scientific">Kocuria dechangensis</name>
    <dbReference type="NCBI Taxonomy" id="1176249"/>
    <lineage>
        <taxon>Bacteria</taxon>
        <taxon>Bacillati</taxon>
        <taxon>Actinomycetota</taxon>
        <taxon>Actinomycetes</taxon>
        <taxon>Micrococcales</taxon>
        <taxon>Micrococcaceae</taxon>
        <taxon>Kocuria</taxon>
    </lineage>
</organism>
<sequence length="114" mass="12060">MTDPHPIPAATLERPHPTPPGLQAPLPEPATELGALPLRRYRVRADRPGLHLHAGETVLCAPYEPGGLNMVVLVRCEADGHNPGAVLPVEELEDLGPTGQTLGPGSWGKPGVRH</sequence>
<feature type="compositionally biased region" description="Pro residues" evidence="1">
    <location>
        <begin position="17"/>
        <end position="28"/>
    </location>
</feature>
<dbReference type="AlphaFoldDB" id="A0A917M0T0"/>
<gene>
    <name evidence="2" type="ORF">GCM10011374_40730</name>
</gene>
<dbReference type="Proteomes" id="UP000638848">
    <property type="component" value="Unassembled WGS sequence"/>
</dbReference>
<evidence type="ECO:0000313" key="3">
    <source>
        <dbReference type="Proteomes" id="UP000638848"/>
    </source>
</evidence>
<keyword evidence="3" id="KW-1185">Reference proteome</keyword>